<dbReference type="Proteomes" id="UP000295479">
    <property type="component" value="Unassembled WGS sequence"/>
</dbReference>
<protein>
    <submittedName>
        <fullName evidence="1">Uncharacterized protein</fullName>
    </submittedName>
</protein>
<dbReference type="OrthoDB" id="1363904at2"/>
<accession>A0A4R5CE27</accession>
<dbReference type="AlphaFoldDB" id="A0A4R5CE27"/>
<name>A0A4R5CE27_9FLAO</name>
<dbReference type="RefSeq" id="WP_132001717.1">
    <property type="nucleotide sequence ID" value="NZ_SMFK01000002.1"/>
</dbReference>
<comment type="caution">
    <text evidence="1">The sequence shown here is derived from an EMBL/GenBank/DDBJ whole genome shotgun (WGS) entry which is preliminary data.</text>
</comment>
<evidence type="ECO:0000313" key="1">
    <source>
        <dbReference type="EMBL" id="TDD98318.1"/>
    </source>
</evidence>
<sequence length="138" mass="16450">MAKKIPAKRKQKIFELLNKEFEGLKENTLGFLEYNLNNKNILFEYTTTRIKNSFSNDLNIYLDITNIENDIKKLCKIHFYCSTIDNRDWVKMPVEVLYESLNNLAKYSPKIVDKIISETEFYISEKRAERDKNLKQIN</sequence>
<keyword evidence="2" id="KW-1185">Reference proteome</keyword>
<reference evidence="1 2" key="1">
    <citation type="submission" date="2019-03" db="EMBL/GenBank/DDBJ databases">
        <title>Flavobacterium AR-3-4 sp. nov. isolated from arctic soil.</title>
        <authorList>
            <person name="Chaudhary D.K."/>
        </authorList>
    </citation>
    <scope>NUCLEOTIDE SEQUENCE [LARGE SCALE GENOMIC DNA]</scope>
    <source>
        <strain evidence="1 2">AR-3-4</strain>
    </source>
</reference>
<organism evidence="1 2">
    <name type="scientific">Flavobacterium cellulosilyticum</name>
    <dbReference type="NCBI Taxonomy" id="2541731"/>
    <lineage>
        <taxon>Bacteria</taxon>
        <taxon>Pseudomonadati</taxon>
        <taxon>Bacteroidota</taxon>
        <taxon>Flavobacteriia</taxon>
        <taxon>Flavobacteriales</taxon>
        <taxon>Flavobacteriaceae</taxon>
        <taxon>Flavobacterium</taxon>
    </lineage>
</organism>
<gene>
    <name evidence="1" type="ORF">E0F76_04010</name>
</gene>
<evidence type="ECO:0000313" key="2">
    <source>
        <dbReference type="Proteomes" id="UP000295479"/>
    </source>
</evidence>
<proteinExistence type="predicted"/>
<dbReference type="EMBL" id="SMFK01000002">
    <property type="protein sequence ID" value="TDD98318.1"/>
    <property type="molecule type" value="Genomic_DNA"/>
</dbReference>